<evidence type="ECO:0000313" key="3">
    <source>
        <dbReference type="Proteomes" id="UP001293593"/>
    </source>
</evidence>
<accession>A0AAE1MPM8</accession>
<dbReference type="SUPFAM" id="SSF52047">
    <property type="entry name" value="RNI-like"/>
    <property type="match status" value="1"/>
</dbReference>
<dbReference type="AlphaFoldDB" id="A0AAE1MPM8"/>
<dbReference type="Proteomes" id="UP001293593">
    <property type="component" value="Unassembled WGS sequence"/>
</dbReference>
<dbReference type="Pfam" id="PF00646">
    <property type="entry name" value="F-box"/>
    <property type="match status" value="1"/>
</dbReference>
<dbReference type="PANTHER" id="PTHR31293">
    <property type="entry name" value="RNI-LIKE SUPERFAMILY PROTEIN"/>
    <property type="match status" value="1"/>
</dbReference>
<dbReference type="EMBL" id="JAWXYG010000007">
    <property type="protein sequence ID" value="KAK4268301.1"/>
    <property type="molecule type" value="Genomic_DNA"/>
</dbReference>
<dbReference type="InterPro" id="IPR036047">
    <property type="entry name" value="F-box-like_dom_sf"/>
</dbReference>
<comment type="caution">
    <text evidence="2">The sequence shown here is derived from an EMBL/GenBank/DDBJ whole genome shotgun (WGS) entry which is preliminary data.</text>
</comment>
<dbReference type="InterPro" id="IPR032675">
    <property type="entry name" value="LRR_dom_sf"/>
</dbReference>
<dbReference type="SMART" id="SM00256">
    <property type="entry name" value="FBOX"/>
    <property type="match status" value="1"/>
</dbReference>
<dbReference type="InterPro" id="IPR001810">
    <property type="entry name" value="F-box_dom"/>
</dbReference>
<dbReference type="Pfam" id="PF23622">
    <property type="entry name" value="LRR_At1g61320_AtMIF1"/>
    <property type="match status" value="1"/>
</dbReference>
<gene>
    <name evidence="2" type="ORF">QN277_024977</name>
</gene>
<dbReference type="SUPFAM" id="SSF81383">
    <property type="entry name" value="F-box domain"/>
    <property type="match status" value="1"/>
</dbReference>
<keyword evidence="3" id="KW-1185">Reference proteome</keyword>
<dbReference type="InterPro" id="IPR055357">
    <property type="entry name" value="LRR_At1g61320_AtMIF1"/>
</dbReference>
<dbReference type="PANTHER" id="PTHR31293:SF12">
    <property type="entry name" value="RNI-LIKE SUPERFAMILY PROTEIN"/>
    <property type="match status" value="1"/>
</dbReference>
<evidence type="ECO:0000259" key="1">
    <source>
        <dbReference type="PROSITE" id="PS50181"/>
    </source>
</evidence>
<dbReference type="InterPro" id="IPR053781">
    <property type="entry name" value="F-box_AtFBL13-like"/>
</dbReference>
<feature type="domain" description="F-box" evidence="1">
    <location>
        <begin position="18"/>
        <end position="71"/>
    </location>
</feature>
<reference evidence="2" key="1">
    <citation type="submission" date="2023-10" db="EMBL/GenBank/DDBJ databases">
        <title>Chromosome-level genome of the transformable northern wattle, Acacia crassicarpa.</title>
        <authorList>
            <person name="Massaro I."/>
            <person name="Sinha N.R."/>
            <person name="Poethig S."/>
            <person name="Leichty A.R."/>
        </authorList>
    </citation>
    <scope>NUCLEOTIDE SEQUENCE</scope>
    <source>
        <strain evidence="2">Acra3RX</strain>
        <tissue evidence="2">Leaf</tissue>
    </source>
</reference>
<dbReference type="PROSITE" id="PS50181">
    <property type="entry name" value="FBOX"/>
    <property type="match status" value="1"/>
</dbReference>
<proteinExistence type="predicted"/>
<dbReference type="CDD" id="cd22160">
    <property type="entry name" value="F-box_AtFBL13-like"/>
    <property type="match status" value="1"/>
</dbReference>
<sequence length="253" mass="29783">MEKSESANKMPRTEAEMRDRISDLPDSLLLHILSFLPAKEAVATSLLSKRWRPLWFSLPTLELHREDFQKFTFFYQFVDKMLNLVDLKAVKKFVFDCEHYRFGEYFRHRKISEWINAVIINKVEHLELHLYRKNNEYELPSNIFTAKNIKVLKLSGVIVGRTLSHVNLSLLQVLHLKFVRFPDFRSLGILLSGCVSLRDLVLSYVFLDGYPRLYDRHLLDIGGLHNLVTVDVPEFLLPLKVFSNATFLRFRRV</sequence>
<dbReference type="InterPro" id="IPR055294">
    <property type="entry name" value="FBL60-like"/>
</dbReference>
<organism evidence="2 3">
    <name type="scientific">Acacia crassicarpa</name>
    <name type="common">northern wattle</name>
    <dbReference type="NCBI Taxonomy" id="499986"/>
    <lineage>
        <taxon>Eukaryota</taxon>
        <taxon>Viridiplantae</taxon>
        <taxon>Streptophyta</taxon>
        <taxon>Embryophyta</taxon>
        <taxon>Tracheophyta</taxon>
        <taxon>Spermatophyta</taxon>
        <taxon>Magnoliopsida</taxon>
        <taxon>eudicotyledons</taxon>
        <taxon>Gunneridae</taxon>
        <taxon>Pentapetalae</taxon>
        <taxon>rosids</taxon>
        <taxon>fabids</taxon>
        <taxon>Fabales</taxon>
        <taxon>Fabaceae</taxon>
        <taxon>Caesalpinioideae</taxon>
        <taxon>mimosoid clade</taxon>
        <taxon>Acacieae</taxon>
        <taxon>Acacia</taxon>
    </lineage>
</organism>
<evidence type="ECO:0000313" key="2">
    <source>
        <dbReference type="EMBL" id="KAK4268301.1"/>
    </source>
</evidence>
<dbReference type="Gene3D" id="3.80.10.10">
    <property type="entry name" value="Ribonuclease Inhibitor"/>
    <property type="match status" value="1"/>
</dbReference>
<name>A0AAE1MPM8_9FABA</name>
<protein>
    <recommendedName>
        <fullName evidence="1">F-box domain-containing protein</fullName>
    </recommendedName>
</protein>
<dbReference type="Gene3D" id="1.20.1280.50">
    <property type="match status" value="1"/>
</dbReference>